<gene>
    <name evidence="2" type="ORF">VP01_239g4</name>
</gene>
<evidence type="ECO:0000313" key="2">
    <source>
        <dbReference type="EMBL" id="KNZ56466.1"/>
    </source>
</evidence>
<accession>A0A0L6V6P6</accession>
<dbReference type="EMBL" id="LAVV01007280">
    <property type="protein sequence ID" value="KNZ56466.1"/>
    <property type="molecule type" value="Genomic_DNA"/>
</dbReference>
<dbReference type="VEuPathDB" id="FungiDB:VP01_239g4"/>
<reference evidence="2 3" key="1">
    <citation type="submission" date="2015-08" db="EMBL/GenBank/DDBJ databases">
        <title>Next Generation Sequencing and Analysis of the Genome of Puccinia sorghi L Schw, the Causal Agent of Maize Common Rust.</title>
        <authorList>
            <person name="Rochi L."/>
            <person name="Burguener G."/>
            <person name="Darino M."/>
            <person name="Turjanski A."/>
            <person name="Kreff E."/>
            <person name="Dieguez M.J."/>
            <person name="Sacco F."/>
        </authorList>
    </citation>
    <scope>NUCLEOTIDE SEQUENCE [LARGE SCALE GENOMIC DNA]</scope>
    <source>
        <strain evidence="2 3">RO10H11247</strain>
    </source>
</reference>
<dbReference type="InterPro" id="IPR046798">
    <property type="entry name" value="2OG-FeII_Oxy_6"/>
</dbReference>
<comment type="caution">
    <text evidence="2">The sequence shown here is derived from an EMBL/GenBank/DDBJ whole genome shotgun (WGS) entry which is preliminary data.</text>
</comment>
<name>A0A0L6V6P6_9BASI</name>
<dbReference type="Pfam" id="PF20515">
    <property type="entry name" value="2OG-FeII_Oxy_6"/>
    <property type="match status" value="1"/>
</dbReference>
<evidence type="ECO:0000259" key="1">
    <source>
        <dbReference type="Pfam" id="PF20515"/>
    </source>
</evidence>
<protein>
    <recommendedName>
        <fullName evidence="1">Tet-like 2OG-Fe(II) oxygenase domain-containing protein</fullName>
    </recommendedName>
</protein>
<dbReference type="Proteomes" id="UP000037035">
    <property type="component" value="Unassembled WGS sequence"/>
</dbReference>
<organism evidence="2 3">
    <name type="scientific">Puccinia sorghi</name>
    <dbReference type="NCBI Taxonomy" id="27349"/>
    <lineage>
        <taxon>Eukaryota</taxon>
        <taxon>Fungi</taxon>
        <taxon>Dikarya</taxon>
        <taxon>Basidiomycota</taxon>
        <taxon>Pucciniomycotina</taxon>
        <taxon>Pucciniomycetes</taxon>
        <taxon>Pucciniales</taxon>
        <taxon>Pucciniaceae</taxon>
        <taxon>Puccinia</taxon>
    </lineage>
</organism>
<proteinExistence type="predicted"/>
<feature type="non-terminal residue" evidence="2">
    <location>
        <position position="1"/>
    </location>
</feature>
<sequence>SYWFLHSGLIRIPWMKTPSLPLSNSLPLTSSLVLKRMTSISFQPSYKTPNSSSAHFLLFFSMIWFDMGNMLLQSFDHEDQIAFNSHYFKSSWVGEIVGDLFKKLAHEPFQKNHNLMKKYNLPSFSDLSYGKLPEDSTC</sequence>
<keyword evidence="3" id="KW-1185">Reference proteome</keyword>
<feature type="domain" description="Tet-like 2OG-Fe(II) oxygenase" evidence="1">
    <location>
        <begin position="36"/>
        <end position="132"/>
    </location>
</feature>
<evidence type="ECO:0000313" key="3">
    <source>
        <dbReference type="Proteomes" id="UP000037035"/>
    </source>
</evidence>
<dbReference type="AlphaFoldDB" id="A0A0L6V6P6"/>